<dbReference type="Pfam" id="PF00582">
    <property type="entry name" value="Usp"/>
    <property type="match status" value="1"/>
</dbReference>
<sequence length="141" mass="15383">MFKTILLPVDIQHEISWREALPKAVALLAPGGTLHVLGVVHDVGSAWVASYLPSGYEKRALNEMKSQLNALVARELPDLPNVATHVGYGHVAETIIENATKVGADLILMSSQRPDEMRTFRVGSQGDKVVRHSPISVLVLR</sequence>
<evidence type="ECO:0000313" key="4">
    <source>
        <dbReference type="Proteomes" id="UP000234882"/>
    </source>
</evidence>
<dbReference type="EMBL" id="CP025583">
    <property type="protein sequence ID" value="AUM73542.1"/>
    <property type="molecule type" value="Genomic_DNA"/>
</dbReference>
<accession>A0A2K9MDH5</accession>
<protein>
    <submittedName>
        <fullName evidence="3">Universal stress protein UspA</fullName>
    </submittedName>
</protein>
<organism evidence="3 4">
    <name type="scientific">Paracoccus jeotgali</name>
    <dbReference type="NCBI Taxonomy" id="2065379"/>
    <lineage>
        <taxon>Bacteria</taxon>
        <taxon>Pseudomonadati</taxon>
        <taxon>Pseudomonadota</taxon>
        <taxon>Alphaproteobacteria</taxon>
        <taxon>Rhodobacterales</taxon>
        <taxon>Paracoccaceae</taxon>
        <taxon>Paracoccus</taxon>
    </lineage>
</organism>
<dbReference type="CDD" id="cd00293">
    <property type="entry name" value="USP-like"/>
    <property type="match status" value="1"/>
</dbReference>
<gene>
    <name evidence="3" type="ORF">CYR75_03905</name>
</gene>
<dbReference type="InterPro" id="IPR006016">
    <property type="entry name" value="UspA"/>
</dbReference>
<dbReference type="InterPro" id="IPR006015">
    <property type="entry name" value="Universal_stress_UspA"/>
</dbReference>
<name>A0A2K9MDH5_9RHOB</name>
<dbReference type="AlphaFoldDB" id="A0A2K9MDH5"/>
<evidence type="ECO:0000313" key="3">
    <source>
        <dbReference type="EMBL" id="AUM73542.1"/>
    </source>
</evidence>
<dbReference type="InterPro" id="IPR014729">
    <property type="entry name" value="Rossmann-like_a/b/a_fold"/>
</dbReference>
<dbReference type="RefSeq" id="WP_101498926.1">
    <property type="nucleotide sequence ID" value="NZ_CP025583.1"/>
</dbReference>
<keyword evidence="4" id="KW-1185">Reference proteome</keyword>
<proteinExistence type="inferred from homology"/>
<dbReference type="OrthoDB" id="9792500at2"/>
<evidence type="ECO:0000256" key="1">
    <source>
        <dbReference type="ARBA" id="ARBA00008791"/>
    </source>
</evidence>
<dbReference type="SUPFAM" id="SSF52402">
    <property type="entry name" value="Adenine nucleotide alpha hydrolases-like"/>
    <property type="match status" value="1"/>
</dbReference>
<dbReference type="PRINTS" id="PR01438">
    <property type="entry name" value="UNVRSLSTRESS"/>
</dbReference>
<reference evidence="4" key="1">
    <citation type="submission" date="2017-12" db="EMBL/GenBank/DDBJ databases">
        <title>Genomic analysis of Paracoccus sp. CBA4604.</title>
        <authorList>
            <person name="Roh S.W."/>
            <person name="Kim J.Y."/>
            <person name="Kim J.S."/>
        </authorList>
    </citation>
    <scope>NUCLEOTIDE SEQUENCE [LARGE SCALE GENOMIC DNA]</scope>
    <source>
        <strain evidence="4">CBA4604</strain>
    </source>
</reference>
<evidence type="ECO:0000259" key="2">
    <source>
        <dbReference type="Pfam" id="PF00582"/>
    </source>
</evidence>
<dbReference type="Gene3D" id="3.40.50.620">
    <property type="entry name" value="HUPs"/>
    <property type="match status" value="1"/>
</dbReference>
<comment type="similarity">
    <text evidence="1">Belongs to the universal stress protein A family.</text>
</comment>
<dbReference type="KEGG" id="paru:CYR75_03905"/>
<feature type="domain" description="UspA" evidence="2">
    <location>
        <begin position="1"/>
        <end position="141"/>
    </location>
</feature>
<dbReference type="Proteomes" id="UP000234882">
    <property type="component" value="Chromosome"/>
</dbReference>